<evidence type="ECO:0000313" key="3">
    <source>
        <dbReference type="Proteomes" id="UP000199356"/>
    </source>
</evidence>
<dbReference type="GO" id="GO:0015074">
    <property type="term" value="P:DNA integration"/>
    <property type="evidence" value="ECO:0007669"/>
    <property type="project" value="InterPro"/>
</dbReference>
<dbReference type="STRING" id="441119.SAMN04488047_13522"/>
<dbReference type="OrthoDB" id="7829643at2"/>
<protein>
    <recommendedName>
        <fullName evidence="4">Tyr recombinase domain-containing protein</fullName>
    </recommendedName>
</protein>
<dbReference type="Proteomes" id="UP000199356">
    <property type="component" value="Unassembled WGS sequence"/>
</dbReference>
<dbReference type="RefSeq" id="WP_093425397.1">
    <property type="nucleotide sequence ID" value="NZ_FOXA01000035.1"/>
</dbReference>
<keyword evidence="1" id="KW-0233">DNA recombination</keyword>
<dbReference type="EMBL" id="FOXA01000035">
    <property type="protein sequence ID" value="SFQ10624.1"/>
    <property type="molecule type" value="Genomic_DNA"/>
</dbReference>
<name>A0A1I5VSP9_9RHOB</name>
<keyword evidence="3" id="KW-1185">Reference proteome</keyword>
<accession>A0A1I5VSP9</accession>
<sequence>MTESRPDLTSLLARLRRHLRDTHPSLNRYEVLRVAGDFLAGRPDLAVIPDRGEATDYLQRLTLRAGPQAAQRDYSWFLMAAAEIWGARETAHLSHALRQARCRPKATRRTEWERAETAVAALPSAWRSPLQHHLVLCRDKPSRPRRADPWSASHLQGVARALAGWARFCADTGCDTLPTGTSLERYAATRLAGDVAMSSVADYLSRIYSGFATVLAPGFSCQGCEFVIDDWTRRGARGGTPTKTAAGILPASDIYELGFDLMTRATRRPFYGLHAARDYRNGLLLSVATSLPQRARALAALNLASTFQPVDAGTIRIHLPGRVLKLPERDKARQSYNATLHNARLCEALAEYRQYFRPSFDDGTALFPSVLAPGAAVSEQQIGRLVGNLTEKHLAVRVSVHRIRDCVATEASEEMPRGGRLAPVLLQHRDAATTERHYVHAEGLRAARDYGAFLATRRAPRPALAPL</sequence>
<dbReference type="InterPro" id="IPR013762">
    <property type="entry name" value="Integrase-like_cat_sf"/>
</dbReference>
<dbReference type="GO" id="GO:0003677">
    <property type="term" value="F:DNA binding"/>
    <property type="evidence" value="ECO:0007669"/>
    <property type="project" value="InterPro"/>
</dbReference>
<gene>
    <name evidence="2" type="ORF">SAMN04488047_13522</name>
</gene>
<dbReference type="GO" id="GO:0006310">
    <property type="term" value="P:DNA recombination"/>
    <property type="evidence" value="ECO:0007669"/>
    <property type="project" value="UniProtKB-KW"/>
</dbReference>
<proteinExistence type="predicted"/>
<dbReference type="SUPFAM" id="SSF56349">
    <property type="entry name" value="DNA breaking-rejoining enzymes"/>
    <property type="match status" value="1"/>
</dbReference>
<dbReference type="InterPro" id="IPR011010">
    <property type="entry name" value="DNA_brk_join_enz"/>
</dbReference>
<reference evidence="2 3" key="1">
    <citation type="submission" date="2016-10" db="EMBL/GenBank/DDBJ databases">
        <authorList>
            <person name="de Groot N.N."/>
        </authorList>
    </citation>
    <scope>NUCLEOTIDE SEQUENCE [LARGE SCALE GENOMIC DNA]</scope>
    <source>
        <strain evidence="2 3">DSM 19547</strain>
    </source>
</reference>
<dbReference type="AlphaFoldDB" id="A0A1I5VSP9"/>
<evidence type="ECO:0008006" key="4">
    <source>
        <dbReference type="Google" id="ProtNLM"/>
    </source>
</evidence>
<organism evidence="2 3">
    <name type="scientific">Tranquillimonas alkanivorans</name>
    <dbReference type="NCBI Taxonomy" id="441119"/>
    <lineage>
        <taxon>Bacteria</taxon>
        <taxon>Pseudomonadati</taxon>
        <taxon>Pseudomonadota</taxon>
        <taxon>Alphaproteobacteria</taxon>
        <taxon>Rhodobacterales</taxon>
        <taxon>Roseobacteraceae</taxon>
        <taxon>Tranquillimonas</taxon>
    </lineage>
</organism>
<dbReference type="Gene3D" id="1.10.443.10">
    <property type="entry name" value="Intergrase catalytic core"/>
    <property type="match status" value="1"/>
</dbReference>
<evidence type="ECO:0000256" key="1">
    <source>
        <dbReference type="ARBA" id="ARBA00023172"/>
    </source>
</evidence>
<evidence type="ECO:0000313" key="2">
    <source>
        <dbReference type="EMBL" id="SFQ10624.1"/>
    </source>
</evidence>